<protein>
    <submittedName>
        <fullName evidence="1">Membrane protein</fullName>
    </submittedName>
</protein>
<proteinExistence type="predicted"/>
<dbReference type="EMBL" id="MK500339">
    <property type="protein sequence ID" value="QBK86951.1"/>
    <property type="molecule type" value="Genomic_DNA"/>
</dbReference>
<sequence>MNWLLIFLGLLFLFIVLFAAWAALAARKVDLRVPGFDETGSFVVEEYPDPTLPAPTVKIFLGNFSRSEGLPNPNPWCTPTWYAIRYVRQADGGYSELGPWSELPVQAGAEAGDLPCPNGICGFDTDDTCLYNSPVIGNVDPLAFDITAPDPVWANIHRRTTPPADDGFEGTVVGVLLPTNNYRLKGFWQEAAPAGKLQTTDRCPFDLCGGGPPAPATPCSDIPGAPPVEGGAPEDEACAADDNWLRYADGRLADAGAPLDALPDADVVTCELACRSDARCNSYGLVDGVCTLHPDVPDRVLTGFSGSTAAVSRAALAP</sequence>
<accession>A0A481YVM4</accession>
<reference evidence="1" key="1">
    <citation type="journal article" date="2019" name="MBio">
        <title>Virus Genomes from Deep Sea Sediments Expand the Ocean Megavirome and Support Independent Origins of Viral Gigantism.</title>
        <authorList>
            <person name="Backstrom D."/>
            <person name="Yutin N."/>
            <person name="Jorgensen S.L."/>
            <person name="Dharamshi J."/>
            <person name="Homa F."/>
            <person name="Zaremba-Niedwiedzka K."/>
            <person name="Spang A."/>
            <person name="Wolf Y.I."/>
            <person name="Koonin E.V."/>
            <person name="Ettema T.J."/>
        </authorList>
    </citation>
    <scope>NUCLEOTIDE SEQUENCE</scope>
</reference>
<gene>
    <name evidence="1" type="ORF">LCMAC103_02930</name>
</gene>
<name>A0A481YVM4_9VIRU</name>
<evidence type="ECO:0000313" key="1">
    <source>
        <dbReference type="EMBL" id="QBK86951.1"/>
    </source>
</evidence>
<organism evidence="1">
    <name type="scientific">Marseillevirus LCMAC103</name>
    <dbReference type="NCBI Taxonomy" id="2506604"/>
    <lineage>
        <taxon>Viruses</taxon>
        <taxon>Varidnaviria</taxon>
        <taxon>Bamfordvirae</taxon>
        <taxon>Nucleocytoviricota</taxon>
        <taxon>Megaviricetes</taxon>
        <taxon>Pimascovirales</taxon>
        <taxon>Pimascovirales incertae sedis</taxon>
        <taxon>Marseilleviridae</taxon>
    </lineage>
</organism>